<reference evidence="1 2" key="1">
    <citation type="submission" date="2022-01" db="EMBL/GenBank/DDBJ databases">
        <title>A high-quality chromosome-level genome assembly of rohu carp, Labeo rohita.</title>
        <authorList>
            <person name="Arick M.A. II"/>
            <person name="Hsu C.-Y."/>
            <person name="Magbanua Z."/>
            <person name="Pechanova O."/>
            <person name="Grover C."/>
            <person name="Miller E."/>
            <person name="Thrash A."/>
            <person name="Ezzel L."/>
            <person name="Alam S."/>
            <person name="Benzie J."/>
            <person name="Hamilton M."/>
            <person name="Karsi A."/>
            <person name="Lawrence M.L."/>
            <person name="Peterson D.G."/>
        </authorList>
    </citation>
    <scope>NUCLEOTIDE SEQUENCE [LARGE SCALE GENOMIC DNA]</scope>
    <source>
        <strain evidence="2">BAU-BD-2019</strain>
        <tissue evidence="1">Blood</tissue>
    </source>
</reference>
<organism evidence="1 2">
    <name type="scientific">Labeo rohita</name>
    <name type="common">Indian major carp</name>
    <name type="synonym">Cyprinus rohita</name>
    <dbReference type="NCBI Taxonomy" id="84645"/>
    <lineage>
        <taxon>Eukaryota</taxon>
        <taxon>Metazoa</taxon>
        <taxon>Chordata</taxon>
        <taxon>Craniata</taxon>
        <taxon>Vertebrata</taxon>
        <taxon>Euteleostomi</taxon>
        <taxon>Actinopterygii</taxon>
        <taxon>Neopterygii</taxon>
        <taxon>Teleostei</taxon>
        <taxon>Ostariophysi</taxon>
        <taxon>Cypriniformes</taxon>
        <taxon>Cyprinidae</taxon>
        <taxon>Labeoninae</taxon>
        <taxon>Labeonini</taxon>
        <taxon>Labeo</taxon>
    </lineage>
</organism>
<keyword evidence="2" id="KW-1185">Reference proteome</keyword>
<name>A0ABQ8L9Q5_LABRO</name>
<accession>A0ABQ8L9Q5</accession>
<gene>
    <name evidence="1" type="ORF">H4Q32_026050</name>
</gene>
<proteinExistence type="predicted"/>
<dbReference type="Proteomes" id="UP000830375">
    <property type="component" value="Unassembled WGS sequence"/>
</dbReference>
<dbReference type="EMBL" id="JACTAM010000317">
    <property type="protein sequence ID" value="KAI2647469.1"/>
    <property type="molecule type" value="Genomic_DNA"/>
</dbReference>
<evidence type="ECO:0000313" key="1">
    <source>
        <dbReference type="EMBL" id="KAI2647469.1"/>
    </source>
</evidence>
<protein>
    <submittedName>
        <fullName evidence="1">Granule associated Rac and RHOG effector protein 1</fullName>
    </submittedName>
</protein>
<evidence type="ECO:0000313" key="2">
    <source>
        <dbReference type="Proteomes" id="UP000830375"/>
    </source>
</evidence>
<sequence>MTKSGPLETAIQNAYAEADPLASLPRGLVLFTVSERPHPDSPPPQSILEIYLQGSGISVHSPSFWTIPHSPHFYEVHGYALSPLRQKGIRILNYLNTWLILAQSEDELLSHRSFLLSHLDCLGLRVNFAKSVAVPQPMDIISGNSSRLDPNEGNSRAKMCTGYSAARGLI</sequence>
<comment type="caution">
    <text evidence="1">The sequence shown here is derived from an EMBL/GenBank/DDBJ whole genome shotgun (WGS) entry which is preliminary data.</text>
</comment>